<dbReference type="PRINTS" id="PR01043">
    <property type="entry name" value="TRNASYNTHGLY"/>
</dbReference>
<dbReference type="Gene3D" id="3.30.930.10">
    <property type="entry name" value="Bira Bifunctional Protein, Domain 2"/>
    <property type="match status" value="1"/>
</dbReference>
<keyword evidence="3" id="KW-0547">Nucleotide-binding</keyword>
<dbReference type="Pfam" id="PF00587">
    <property type="entry name" value="tRNA-synt_2b"/>
    <property type="match status" value="1"/>
</dbReference>
<keyword evidence="6" id="KW-0030">Aminoacyl-tRNA synthetase</keyword>
<evidence type="ECO:0000313" key="8">
    <source>
        <dbReference type="EMBL" id="PIV25339.1"/>
    </source>
</evidence>
<dbReference type="InterPro" id="IPR045864">
    <property type="entry name" value="aa-tRNA-synth_II/BPL/LPL"/>
</dbReference>
<dbReference type="GO" id="GO:0005524">
    <property type="term" value="F:ATP binding"/>
    <property type="evidence" value="ECO:0007669"/>
    <property type="project" value="UniProtKB-KW"/>
</dbReference>
<dbReference type="InterPro" id="IPR004154">
    <property type="entry name" value="Anticodon-bd"/>
</dbReference>
<evidence type="ECO:0000256" key="6">
    <source>
        <dbReference type="ARBA" id="ARBA00023146"/>
    </source>
</evidence>
<dbReference type="SUPFAM" id="SSF52954">
    <property type="entry name" value="Class II aaRS ABD-related"/>
    <property type="match status" value="1"/>
</dbReference>
<evidence type="ECO:0000256" key="3">
    <source>
        <dbReference type="ARBA" id="ARBA00022741"/>
    </source>
</evidence>
<keyword evidence="2 8" id="KW-0436">Ligase</keyword>
<dbReference type="PROSITE" id="PS50862">
    <property type="entry name" value="AA_TRNA_LIGASE_II"/>
    <property type="match status" value="1"/>
</dbReference>
<dbReference type="GO" id="GO:0015966">
    <property type="term" value="P:diadenosine tetraphosphate biosynthetic process"/>
    <property type="evidence" value="ECO:0007669"/>
    <property type="project" value="UniProtKB-ARBA"/>
</dbReference>
<dbReference type="GO" id="GO:0006426">
    <property type="term" value="P:glycyl-tRNA aminoacylation"/>
    <property type="evidence" value="ECO:0007669"/>
    <property type="project" value="TreeGrafter"/>
</dbReference>
<evidence type="ECO:0000256" key="1">
    <source>
        <dbReference type="ARBA" id="ARBA00022490"/>
    </source>
</evidence>
<feature type="domain" description="Aminoacyl-transfer RNA synthetases class-II family profile" evidence="7">
    <location>
        <begin position="8"/>
        <end position="344"/>
    </location>
</feature>
<evidence type="ECO:0000313" key="9">
    <source>
        <dbReference type="Proteomes" id="UP000229966"/>
    </source>
</evidence>
<dbReference type="Proteomes" id="UP000229966">
    <property type="component" value="Unassembled WGS sequence"/>
</dbReference>
<dbReference type="CDD" id="cd00858">
    <property type="entry name" value="GlyRS_anticodon"/>
    <property type="match status" value="1"/>
</dbReference>
<keyword evidence="1" id="KW-0963">Cytoplasm</keyword>
<evidence type="ECO:0000256" key="5">
    <source>
        <dbReference type="ARBA" id="ARBA00022917"/>
    </source>
</evidence>
<dbReference type="InterPro" id="IPR036621">
    <property type="entry name" value="Anticodon-bd_dom_sf"/>
</dbReference>
<dbReference type="FunFam" id="3.40.50.800:FF:000002">
    <property type="entry name" value="Glycine--tRNA ligase"/>
    <property type="match status" value="1"/>
</dbReference>
<dbReference type="InterPro" id="IPR002314">
    <property type="entry name" value="aa-tRNA-synt_IIb"/>
</dbReference>
<dbReference type="GO" id="GO:1990742">
    <property type="term" value="C:microvesicle"/>
    <property type="evidence" value="ECO:0007669"/>
    <property type="project" value="UniProtKB-ARBA"/>
</dbReference>
<comment type="caution">
    <text evidence="8">The sequence shown here is derived from an EMBL/GenBank/DDBJ whole genome shotgun (WGS) entry which is preliminary data.</text>
</comment>
<evidence type="ECO:0000256" key="2">
    <source>
        <dbReference type="ARBA" id="ARBA00022598"/>
    </source>
</evidence>
<dbReference type="GO" id="GO:0004820">
    <property type="term" value="F:glycine-tRNA ligase activity"/>
    <property type="evidence" value="ECO:0007669"/>
    <property type="project" value="UniProtKB-ARBA"/>
</dbReference>
<evidence type="ECO:0000259" key="7">
    <source>
        <dbReference type="PROSITE" id="PS50862"/>
    </source>
</evidence>
<dbReference type="Gene3D" id="3.40.50.800">
    <property type="entry name" value="Anticodon-binding domain"/>
    <property type="match status" value="1"/>
</dbReference>
<dbReference type="GO" id="GO:0004081">
    <property type="term" value="F:bis(5'-nucleosyl)-tetraphosphatase (asymmetrical) activity"/>
    <property type="evidence" value="ECO:0007669"/>
    <property type="project" value="UniProtKB-ARBA"/>
</dbReference>
<accession>A0A2M7CIA0</accession>
<sequence length="438" mass="50615">MENQEKMEKIVSWAKRRGFIYPQDEIYGGLNAIYNFGPYGSLMKNKLREEFLSQWVKKQPNIVGIESAIITKKETLQASGHEAGFTDPLIECKKCHTRFRPDQVEKREVCPDCGSNDLTTTQEFNLMFRSFLGPVEDDNNKIYLRPENAQGMFSSFGYIADTMRVKLPFGIAQVGKCFRNEITARQFIFRLREFEISEIEYFVEPSTASKEYEKWIGQWEKYILSFGLSKENLKRRAHQKKELAHYSQGTTDIEYKYPFGWGELAGIANRGDFDLAQHEKHSGQEMKFFIQETGKKITPYVIEPTLSLERLMLAIFCETYFESDGSDGRAKGERVLKIKPKFAPITLAVFPLMKKPELIKIAQEIFQDLAKDFSVEYDESGSIGRRYRRQDEIGTPLCATIDFDSLDDNCVTIRERDTMKQARVSRAELVEYIAKAVS</sequence>
<dbReference type="EMBL" id="PEUM01000058">
    <property type="protein sequence ID" value="PIV25339.1"/>
    <property type="molecule type" value="Genomic_DNA"/>
</dbReference>
<dbReference type="PANTHER" id="PTHR10745">
    <property type="entry name" value="GLYCYL-TRNA SYNTHETASE/DNA POLYMERASE SUBUNIT GAMMA-2"/>
    <property type="match status" value="1"/>
</dbReference>
<keyword evidence="5" id="KW-0648">Protein biosynthesis</keyword>
<dbReference type="NCBIfam" id="NF003211">
    <property type="entry name" value="PRK04173.1"/>
    <property type="match status" value="1"/>
</dbReference>
<dbReference type="SUPFAM" id="SSF55681">
    <property type="entry name" value="Class II aaRS and biotin synthetases"/>
    <property type="match status" value="1"/>
</dbReference>
<dbReference type="InterPro" id="IPR027031">
    <property type="entry name" value="Gly-tRNA_synthase/POLG2"/>
</dbReference>
<dbReference type="AlphaFoldDB" id="A0A2M7CIA0"/>
<name>A0A2M7CIA0_9BACT</name>
<proteinExistence type="predicted"/>
<protein>
    <submittedName>
        <fullName evidence="8">Glycine--tRNA ligase</fullName>
    </submittedName>
</protein>
<gene>
    <name evidence="8" type="ORF">COS38_02100</name>
</gene>
<keyword evidence="4" id="KW-0067">ATP-binding</keyword>
<organism evidence="8 9">
    <name type="scientific">Candidatus Berkelbacteria bacterium CG03_land_8_20_14_0_80_40_36</name>
    <dbReference type="NCBI Taxonomy" id="1974509"/>
    <lineage>
        <taxon>Bacteria</taxon>
        <taxon>Candidatus Berkelbacteria</taxon>
    </lineage>
</organism>
<reference evidence="9" key="1">
    <citation type="submission" date="2017-09" db="EMBL/GenBank/DDBJ databases">
        <title>Depth-based differentiation of microbial function through sediment-hosted aquifers and enrichment of novel symbionts in the deep terrestrial subsurface.</title>
        <authorList>
            <person name="Probst A.J."/>
            <person name="Ladd B."/>
            <person name="Jarett J.K."/>
            <person name="Geller-Mcgrath D.E."/>
            <person name="Sieber C.M.K."/>
            <person name="Emerson J.B."/>
            <person name="Anantharaman K."/>
            <person name="Thomas B.C."/>
            <person name="Malmstrom R."/>
            <person name="Stieglmeier M."/>
            <person name="Klingl A."/>
            <person name="Woyke T."/>
            <person name="Ryan C.M."/>
            <person name="Banfield J.F."/>
        </authorList>
    </citation>
    <scope>NUCLEOTIDE SEQUENCE [LARGE SCALE GENOMIC DNA]</scope>
</reference>
<dbReference type="InterPro" id="IPR006195">
    <property type="entry name" value="aa-tRNA-synth_II"/>
</dbReference>
<dbReference type="PANTHER" id="PTHR10745:SF8">
    <property type="entry name" value="DNA POLYMERASE SUBUNIT GAMMA-2, MITOCHONDRIAL"/>
    <property type="match status" value="1"/>
</dbReference>
<dbReference type="GO" id="GO:0005737">
    <property type="term" value="C:cytoplasm"/>
    <property type="evidence" value="ECO:0007669"/>
    <property type="project" value="TreeGrafter"/>
</dbReference>
<dbReference type="Pfam" id="PF03129">
    <property type="entry name" value="HGTP_anticodon"/>
    <property type="match status" value="1"/>
</dbReference>
<evidence type="ECO:0000256" key="4">
    <source>
        <dbReference type="ARBA" id="ARBA00022840"/>
    </source>
</evidence>
<dbReference type="GO" id="GO:0070062">
    <property type="term" value="C:extracellular exosome"/>
    <property type="evidence" value="ECO:0007669"/>
    <property type="project" value="UniProtKB-ARBA"/>
</dbReference>